<keyword evidence="8" id="KW-0249">Electron transport</keyword>
<sequence>MKELIRKNRYLVLLIFVLGGIVGMVFSLISAEFIEKTADDKFCGSCHIMQPEVKAFLQDSHGGNNKVGFKAKCVDCHLPHDSVTHYVIQKARSGLNDIIGNVFFNPKTHVNWEERRKKAKEYVFDSGCLHCHTNLRNATSSNLKSFLPHRDYFEKYTKKTCVECHINKVGHQNLSQHLKDYLKKDYRPYPENSLKQEALKTTHPNTKE</sequence>
<evidence type="ECO:0000256" key="9">
    <source>
        <dbReference type="ARBA" id="ARBA00022989"/>
    </source>
</evidence>
<accession>I0ELE8</accession>
<evidence type="ECO:0000256" key="2">
    <source>
        <dbReference type="ARBA" id="ARBA00007395"/>
    </source>
</evidence>
<dbReference type="RefSeq" id="WP_014660639.1">
    <property type="nucleotide sequence ID" value="NC_017737.1"/>
</dbReference>
<dbReference type="Proteomes" id="UP000005010">
    <property type="component" value="Chromosome"/>
</dbReference>
<dbReference type="KEGG" id="hce:HCW_02430"/>
<dbReference type="GO" id="GO:0009055">
    <property type="term" value="F:electron transfer activity"/>
    <property type="evidence" value="ECO:0007669"/>
    <property type="project" value="TreeGrafter"/>
</dbReference>
<dbReference type="AlphaFoldDB" id="I0ELE8"/>
<evidence type="ECO:0000256" key="10">
    <source>
        <dbReference type="ARBA" id="ARBA00023004"/>
    </source>
</evidence>
<dbReference type="InterPro" id="IPR005126">
    <property type="entry name" value="NapC/NirT_cyt_c_N"/>
</dbReference>
<dbReference type="HOGENOM" id="CLU_096753_1_1_7"/>
<evidence type="ECO:0000256" key="1">
    <source>
        <dbReference type="ARBA" id="ARBA00004236"/>
    </source>
</evidence>
<keyword evidence="4" id="KW-1003">Cell membrane</keyword>
<comment type="subcellular location">
    <subcellularLocation>
        <location evidence="1">Cell membrane</location>
    </subcellularLocation>
</comment>
<dbReference type="Pfam" id="PF03264">
    <property type="entry name" value="Cytochrom_NNT"/>
    <property type="match status" value="1"/>
</dbReference>
<name>I0ELE8_HELC0</name>
<dbReference type="Gene3D" id="1.10.3820.10">
    <property type="entry name" value="Di-heme elbow motif domain"/>
    <property type="match status" value="1"/>
</dbReference>
<keyword evidence="5" id="KW-0349">Heme</keyword>
<dbReference type="EMBL" id="CP003479">
    <property type="protein sequence ID" value="AFI03767.1"/>
    <property type="molecule type" value="Genomic_DNA"/>
</dbReference>
<evidence type="ECO:0000256" key="7">
    <source>
        <dbReference type="ARBA" id="ARBA00022723"/>
    </source>
</evidence>
<reference evidence="15" key="1">
    <citation type="submission" date="2012-04" db="EMBL/GenBank/DDBJ databases">
        <title>Complete genome sequence of Helicobacter cetorum strain MIT 00-7128.</title>
        <authorList>
            <person name="Kersulyte D."/>
            <person name="Berg D.E."/>
        </authorList>
    </citation>
    <scope>NUCLEOTIDE SEQUENCE [LARGE SCALE GENOMIC DNA]</scope>
    <source>
        <strain evidence="15">MIT 00-7128</strain>
    </source>
</reference>
<evidence type="ECO:0000256" key="5">
    <source>
        <dbReference type="ARBA" id="ARBA00022617"/>
    </source>
</evidence>
<dbReference type="GO" id="GO:0046872">
    <property type="term" value="F:metal ion binding"/>
    <property type="evidence" value="ECO:0007669"/>
    <property type="project" value="UniProtKB-KW"/>
</dbReference>
<proteinExistence type="inferred from homology"/>
<evidence type="ECO:0000256" key="8">
    <source>
        <dbReference type="ARBA" id="ARBA00022982"/>
    </source>
</evidence>
<evidence type="ECO:0000256" key="6">
    <source>
        <dbReference type="ARBA" id="ARBA00022692"/>
    </source>
</evidence>
<dbReference type="InterPro" id="IPR036280">
    <property type="entry name" value="Multihaem_cyt_sf"/>
</dbReference>
<keyword evidence="15" id="KW-1185">Reference proteome</keyword>
<dbReference type="eggNOG" id="COG3005">
    <property type="taxonomic scope" value="Bacteria"/>
</dbReference>
<keyword evidence="6 12" id="KW-0812">Transmembrane</keyword>
<dbReference type="GO" id="GO:0005886">
    <property type="term" value="C:plasma membrane"/>
    <property type="evidence" value="ECO:0007669"/>
    <property type="project" value="UniProtKB-SubCell"/>
</dbReference>
<dbReference type="PANTHER" id="PTHR30333">
    <property type="entry name" value="CYTOCHROME C-TYPE PROTEIN"/>
    <property type="match status" value="1"/>
</dbReference>
<comment type="similarity">
    <text evidence="2">Belongs to the NapC/NirT/NrfH family.</text>
</comment>
<evidence type="ECO:0000256" key="12">
    <source>
        <dbReference type="SAM" id="Phobius"/>
    </source>
</evidence>
<keyword evidence="9 12" id="KW-1133">Transmembrane helix</keyword>
<evidence type="ECO:0000256" key="11">
    <source>
        <dbReference type="ARBA" id="ARBA00023136"/>
    </source>
</evidence>
<keyword evidence="11 12" id="KW-0472">Membrane</keyword>
<evidence type="ECO:0000256" key="4">
    <source>
        <dbReference type="ARBA" id="ARBA00022475"/>
    </source>
</evidence>
<keyword evidence="10" id="KW-0408">Iron</keyword>
<dbReference type="InterPro" id="IPR038266">
    <property type="entry name" value="NapC/NirT_cytc_sf"/>
</dbReference>
<dbReference type="InterPro" id="IPR051174">
    <property type="entry name" value="Cytochrome_c-type_ET"/>
</dbReference>
<evidence type="ECO:0000313" key="15">
    <source>
        <dbReference type="Proteomes" id="UP000005010"/>
    </source>
</evidence>
<protein>
    <submittedName>
        <fullName evidence="14">Tetraheme Cytochrom c</fullName>
    </submittedName>
</protein>
<dbReference type="SUPFAM" id="SSF48695">
    <property type="entry name" value="Multiheme cytochromes"/>
    <property type="match status" value="1"/>
</dbReference>
<dbReference type="PANTHER" id="PTHR30333:SF1">
    <property type="entry name" value="CYTOCHROME C-TYPE PROTEIN NAPC"/>
    <property type="match status" value="1"/>
</dbReference>
<evidence type="ECO:0000256" key="3">
    <source>
        <dbReference type="ARBA" id="ARBA00022448"/>
    </source>
</evidence>
<evidence type="ECO:0000313" key="14">
    <source>
        <dbReference type="EMBL" id="AFI03767.1"/>
    </source>
</evidence>
<dbReference type="STRING" id="182217.HCW_02430"/>
<dbReference type="PATRIC" id="fig|182217.3.peg.504"/>
<keyword evidence="7" id="KW-0479">Metal-binding</keyword>
<keyword evidence="3" id="KW-0813">Transport</keyword>
<dbReference type="GO" id="GO:0009061">
    <property type="term" value="P:anaerobic respiration"/>
    <property type="evidence" value="ECO:0007669"/>
    <property type="project" value="TreeGrafter"/>
</dbReference>
<feature type="transmembrane region" description="Helical" evidence="12">
    <location>
        <begin position="12"/>
        <end position="34"/>
    </location>
</feature>
<evidence type="ECO:0000259" key="13">
    <source>
        <dbReference type="Pfam" id="PF03264"/>
    </source>
</evidence>
<gene>
    <name evidence="14" type="ordered locus">HCW_02430</name>
</gene>
<feature type="domain" description="NapC/NirT cytochrome c N-terminal" evidence="13">
    <location>
        <begin position="8"/>
        <end position="173"/>
    </location>
</feature>
<organism evidence="14 15">
    <name type="scientific">Helicobacter cetorum (strain ATCC BAA-429 / MIT 00-7128)</name>
    <dbReference type="NCBI Taxonomy" id="182217"/>
    <lineage>
        <taxon>Bacteria</taxon>
        <taxon>Pseudomonadati</taxon>
        <taxon>Campylobacterota</taxon>
        <taxon>Epsilonproteobacteria</taxon>
        <taxon>Campylobacterales</taxon>
        <taxon>Helicobacteraceae</taxon>
        <taxon>Helicobacter</taxon>
    </lineage>
</organism>